<evidence type="ECO:0008006" key="3">
    <source>
        <dbReference type="Google" id="ProtNLM"/>
    </source>
</evidence>
<gene>
    <name evidence="1" type="ORF">AW10_02475</name>
</gene>
<dbReference type="AlphaFoldDB" id="A0A011NV12"/>
<organism evidence="1 2">
    <name type="scientific">Candidatus Accumulibacter appositus</name>
    <dbReference type="NCBI Taxonomy" id="1454003"/>
    <lineage>
        <taxon>Bacteria</taxon>
        <taxon>Pseudomonadati</taxon>
        <taxon>Pseudomonadota</taxon>
        <taxon>Betaproteobacteria</taxon>
        <taxon>Candidatus Accumulibacter</taxon>
    </lineage>
</organism>
<sequence>MAWKKFPYPEKAYGYPGAALQKNWARLHRGDCEPFPEDPKVQDAWRSYHAGDFGKAVEAGLACGLAGYNAANKAAAIYANYLETDDERKCSLLLDVARRCEEQQEEAPTDANAWYLHAYALGRYSQSISVVKALAQGLGGKIKHSLTRAIELEPRHADAQVALGAYHAEVLDKVGAMVGGLTYGAKKSIGNELLEAALKLNPDSAITRIECANALVMMFGKAKMKDAERLYQEAADFVAMDAMERLDVEAARAELAD</sequence>
<dbReference type="EMBL" id="JEMX01000059">
    <property type="protein sequence ID" value="EXI79201.1"/>
    <property type="molecule type" value="Genomic_DNA"/>
</dbReference>
<dbReference type="InterPro" id="IPR011990">
    <property type="entry name" value="TPR-like_helical_dom_sf"/>
</dbReference>
<dbReference type="Proteomes" id="UP000021816">
    <property type="component" value="Unassembled WGS sequence"/>
</dbReference>
<dbReference type="STRING" id="1454003.AW10_02475"/>
<accession>A0A011NV12</accession>
<comment type="caution">
    <text evidence="1">The sequence shown here is derived from an EMBL/GenBank/DDBJ whole genome shotgun (WGS) entry which is preliminary data.</text>
</comment>
<dbReference type="Gene3D" id="1.25.40.10">
    <property type="entry name" value="Tetratricopeptide repeat domain"/>
    <property type="match status" value="1"/>
</dbReference>
<evidence type="ECO:0000313" key="1">
    <source>
        <dbReference type="EMBL" id="EXI79201.1"/>
    </source>
</evidence>
<proteinExistence type="predicted"/>
<evidence type="ECO:0000313" key="2">
    <source>
        <dbReference type="Proteomes" id="UP000021816"/>
    </source>
</evidence>
<name>A0A011NV12_9PROT</name>
<reference evidence="1 2" key="1">
    <citation type="submission" date="2014-02" db="EMBL/GenBank/DDBJ databases">
        <title>Expanding our view of genomic diversity in Candidatus Accumulibacter clades.</title>
        <authorList>
            <person name="Skennerton C.T."/>
            <person name="Barr J.J."/>
            <person name="Slater F.R."/>
            <person name="Bond P.L."/>
            <person name="Tyson G.W."/>
        </authorList>
    </citation>
    <scope>NUCLEOTIDE SEQUENCE [LARGE SCALE GENOMIC DNA]</scope>
    <source>
        <strain evidence="2">BA-92</strain>
    </source>
</reference>
<protein>
    <recommendedName>
        <fullName evidence="3">Tetratricopeptide repeat protein</fullName>
    </recommendedName>
</protein>